<organism evidence="1 2">
    <name type="scientific">Helicobacter pylori (strain P12)</name>
    <dbReference type="NCBI Taxonomy" id="570508"/>
    <lineage>
        <taxon>Bacteria</taxon>
        <taxon>Pseudomonadati</taxon>
        <taxon>Campylobacterota</taxon>
        <taxon>Epsilonproteobacteria</taxon>
        <taxon>Campylobacterales</taxon>
        <taxon>Helicobacteraceae</taxon>
        <taxon>Helicobacter</taxon>
    </lineage>
</organism>
<sequence length="586" mass="66990">MLLSYDFLEFENGKTENRTRDYSLTKAIDKELEAKRLAKSTRPRVKVKEGLSLRATLDAFGEELSRLKNAKDTTIKGSTIEATSLGNILKKIKSGLPFGTISATRHFKDAFIKDFNADQRKLLMSAYKSGLTPSKNDKITKLYLAQVKGDLTQPIKVKDFFMPQGKVLPEYATLVGEIYEILVSVLGESYVDKFLDSKATMRDFMSSDKFVKRYRYTKKDNMKRTQELKSLLDQKRHFLGYVQVTDYWKENTDDALLPDKEVSFFVFSHEPSNTFDLASELLLLGRHFDQEAICYCENAIVLENDRYQVELVSTLPNDIGDVWATFDNITFSTPSDLPNALTRLQDQVYTFFKKNPKKDKYGVSFEDLVVKSKITAMKLPINFDERLGVADFVKASIRDRQTCSRTNGYQNSFFADEIENWERQAVFRREKLKCITIKSYRQSYNHNIKVRKVVNAMLKGKKVSRTLIAKVLANTIDTDAGYCFISPTDLATQLGNISPRLSKSIVTAIEQAEGVRLTYALIDKVTYNSLHNILSFIFDIDNPLSDQAFEELVIEVPREALKNVKLPQIKNVLSAQIFEGAYHFKS</sequence>
<proteinExistence type="predicted"/>
<evidence type="ECO:0000313" key="2">
    <source>
        <dbReference type="Proteomes" id="UP000008198"/>
    </source>
</evidence>
<protein>
    <submittedName>
        <fullName evidence="1">Uncharacterized protein</fullName>
    </submittedName>
</protein>
<dbReference type="Proteomes" id="UP000008198">
    <property type="component" value="Chromosome"/>
</dbReference>
<reference evidence="2" key="1">
    <citation type="submission" date="2008-10" db="EMBL/GenBank/DDBJ databases">
        <title>The complete genome sequence of Helicobacter pylori strain P12.</title>
        <authorList>
            <person name="Fischer W."/>
            <person name="Windhager L."/>
            <person name="Karnholz A."/>
            <person name="Zeiller M."/>
            <person name="Zimmer R."/>
            <person name="Haas R."/>
        </authorList>
    </citation>
    <scope>NUCLEOTIDE SEQUENCE [LARGE SCALE GENOMIC DNA]</scope>
    <source>
        <strain evidence="2">P12</strain>
    </source>
</reference>
<reference evidence="1 2" key="2">
    <citation type="journal article" date="2010" name="Nucleic Acids Res.">
        <title>Strain-specific genes of Helicobacter pylori: genome evolution driven by a novel type IV secretion system and genomic island transfer.</title>
        <authorList>
            <person name="Fischer W."/>
            <person name="Windhager L."/>
            <person name="Rohrer S."/>
            <person name="Zeiller M."/>
            <person name="Karnholz A."/>
            <person name="Hoffmann R."/>
            <person name="Zimmer R."/>
            <person name="Haas R."/>
        </authorList>
    </citation>
    <scope>NUCLEOTIDE SEQUENCE [LARGE SCALE GENOMIC DNA]</scope>
    <source>
        <strain evidence="1 2">P12</strain>
    </source>
</reference>
<accession>B6JPC5</accession>
<dbReference type="EMBL" id="CP001217">
    <property type="protein sequence ID" value="ACJ07186.1"/>
    <property type="molecule type" value="Genomic_DNA"/>
</dbReference>
<dbReference type="HOGENOM" id="CLU_038245_4_0_7"/>
<dbReference type="KEGG" id="hpp:HPP12_0026"/>
<dbReference type="AlphaFoldDB" id="B6JPC5"/>
<evidence type="ECO:0000313" key="1">
    <source>
        <dbReference type="EMBL" id="ACJ07186.1"/>
    </source>
</evidence>
<gene>
    <name evidence="1" type="ordered locus">HPP12_0026</name>
</gene>
<name>B6JPC5_HELP2</name>